<dbReference type="EMBL" id="JAGPXC010000007">
    <property type="protein sequence ID" value="KAH6648359.1"/>
    <property type="molecule type" value="Genomic_DNA"/>
</dbReference>
<dbReference type="Gene3D" id="3.20.20.100">
    <property type="entry name" value="NADP-dependent oxidoreductase domain"/>
    <property type="match status" value="1"/>
</dbReference>
<dbReference type="GeneID" id="70127239"/>
<gene>
    <name evidence="3" type="ORF">BKA67DRAFT_522113</name>
</gene>
<dbReference type="GO" id="GO:0016491">
    <property type="term" value="F:oxidoreductase activity"/>
    <property type="evidence" value="ECO:0007669"/>
    <property type="project" value="UniProtKB-KW"/>
</dbReference>
<dbReference type="RefSeq" id="XP_045954866.1">
    <property type="nucleotide sequence ID" value="XM_046098347.1"/>
</dbReference>
<dbReference type="PANTHER" id="PTHR43625:SF78">
    <property type="entry name" value="PYRIDOXAL REDUCTASE-RELATED"/>
    <property type="match status" value="1"/>
</dbReference>
<keyword evidence="4" id="KW-1185">Reference proteome</keyword>
<dbReference type="GO" id="GO:0005737">
    <property type="term" value="C:cytoplasm"/>
    <property type="evidence" value="ECO:0007669"/>
    <property type="project" value="TreeGrafter"/>
</dbReference>
<dbReference type="AlphaFoldDB" id="A0A9P8UEC0"/>
<dbReference type="OrthoDB" id="37537at2759"/>
<evidence type="ECO:0000259" key="2">
    <source>
        <dbReference type="Pfam" id="PF00248"/>
    </source>
</evidence>
<dbReference type="SUPFAM" id="SSF51430">
    <property type="entry name" value="NAD(P)-linked oxidoreductase"/>
    <property type="match status" value="1"/>
</dbReference>
<organism evidence="3 4">
    <name type="scientific">Truncatella angustata</name>
    <dbReference type="NCBI Taxonomy" id="152316"/>
    <lineage>
        <taxon>Eukaryota</taxon>
        <taxon>Fungi</taxon>
        <taxon>Dikarya</taxon>
        <taxon>Ascomycota</taxon>
        <taxon>Pezizomycotina</taxon>
        <taxon>Sordariomycetes</taxon>
        <taxon>Xylariomycetidae</taxon>
        <taxon>Amphisphaeriales</taxon>
        <taxon>Sporocadaceae</taxon>
        <taxon>Truncatella</taxon>
    </lineage>
</organism>
<protein>
    <submittedName>
        <fullName evidence="3">NADP-dependent oxidoreductase domain-containing protein</fullName>
    </submittedName>
</protein>
<name>A0A9P8UEC0_9PEZI</name>
<feature type="domain" description="NADP-dependent oxidoreductase" evidence="2">
    <location>
        <begin position="11"/>
        <end position="307"/>
    </location>
</feature>
<evidence type="ECO:0000313" key="4">
    <source>
        <dbReference type="Proteomes" id="UP000758603"/>
    </source>
</evidence>
<keyword evidence="1" id="KW-0560">Oxidoreductase</keyword>
<proteinExistence type="predicted"/>
<dbReference type="InterPro" id="IPR023210">
    <property type="entry name" value="NADP_OxRdtase_dom"/>
</dbReference>
<dbReference type="CDD" id="cd19077">
    <property type="entry name" value="AKR_AKR8A1-2"/>
    <property type="match status" value="1"/>
</dbReference>
<dbReference type="InterPro" id="IPR050791">
    <property type="entry name" value="Aldo-Keto_reductase"/>
</dbReference>
<dbReference type="PANTHER" id="PTHR43625">
    <property type="entry name" value="AFLATOXIN B1 ALDEHYDE REDUCTASE"/>
    <property type="match status" value="1"/>
</dbReference>
<dbReference type="InterPro" id="IPR036812">
    <property type="entry name" value="NAD(P)_OxRdtase_dom_sf"/>
</dbReference>
<sequence length="325" mass="35667">MPQLVGKEVGPIGYGLMGLTWRINPVTTEAAIETMHAALKNGLNFWNAGEFYGTPEYNSLHLLERYFAKYPEDADKVVLSVKGGYSAQTGMDSSPEGIRRSIDNSISLLKGRKKIDIFEVARRDPNIPLDVTYGTMDKEYVQTGKIGGIGISEVKASTLREVAKITKIVAVEVELSLFSTDPLDNGLVAAAKELDIPIVAYSPLGHGILTGQIKTIKDLPEELRGYPRFQEDTFPINIELIHHVEAIASKKGVKPSQLAINWARAVTRRAGVTAIPIPGATTVARVEENSKLVDLTDDDLNELDEILKKIEVVGRRYPDFIPIDG</sequence>
<dbReference type="Pfam" id="PF00248">
    <property type="entry name" value="Aldo_ket_red"/>
    <property type="match status" value="1"/>
</dbReference>
<comment type="caution">
    <text evidence="3">The sequence shown here is derived from an EMBL/GenBank/DDBJ whole genome shotgun (WGS) entry which is preliminary data.</text>
</comment>
<reference evidence="3" key="1">
    <citation type="journal article" date="2021" name="Nat. Commun.">
        <title>Genetic determinants of endophytism in the Arabidopsis root mycobiome.</title>
        <authorList>
            <person name="Mesny F."/>
            <person name="Miyauchi S."/>
            <person name="Thiergart T."/>
            <person name="Pickel B."/>
            <person name="Atanasova L."/>
            <person name="Karlsson M."/>
            <person name="Huettel B."/>
            <person name="Barry K.W."/>
            <person name="Haridas S."/>
            <person name="Chen C."/>
            <person name="Bauer D."/>
            <person name="Andreopoulos W."/>
            <person name="Pangilinan J."/>
            <person name="LaButti K."/>
            <person name="Riley R."/>
            <person name="Lipzen A."/>
            <person name="Clum A."/>
            <person name="Drula E."/>
            <person name="Henrissat B."/>
            <person name="Kohler A."/>
            <person name="Grigoriev I.V."/>
            <person name="Martin F.M."/>
            <person name="Hacquard S."/>
        </authorList>
    </citation>
    <scope>NUCLEOTIDE SEQUENCE</scope>
    <source>
        <strain evidence="3">MPI-SDFR-AT-0073</strain>
    </source>
</reference>
<evidence type="ECO:0000256" key="1">
    <source>
        <dbReference type="ARBA" id="ARBA00023002"/>
    </source>
</evidence>
<dbReference type="Proteomes" id="UP000758603">
    <property type="component" value="Unassembled WGS sequence"/>
</dbReference>
<evidence type="ECO:0000313" key="3">
    <source>
        <dbReference type="EMBL" id="KAH6648359.1"/>
    </source>
</evidence>
<accession>A0A9P8UEC0</accession>